<dbReference type="Pfam" id="PF11342">
    <property type="entry name" value="DUF3144"/>
    <property type="match status" value="1"/>
</dbReference>
<evidence type="ECO:0000313" key="1">
    <source>
        <dbReference type="EMBL" id="VWD39228.1"/>
    </source>
</evidence>
<dbReference type="InterPro" id="IPR021490">
    <property type="entry name" value="DUF3144"/>
</dbReference>
<dbReference type="Proteomes" id="UP000494109">
    <property type="component" value="Unassembled WGS sequence"/>
</dbReference>
<name>A0A6P3A3C0_9BURK</name>
<gene>
    <name evidence="1" type="ORF">BCO71033_04472</name>
</gene>
<dbReference type="AlphaFoldDB" id="A0A6P3A3C0"/>
<proteinExistence type="predicted"/>
<evidence type="ECO:0008006" key="3">
    <source>
        <dbReference type="Google" id="ProtNLM"/>
    </source>
</evidence>
<sequence>MDIDENFHARADEHIELSNEQLQKAPSRGKVSASMMYATARFNAWLSASGHGSGADMAAMREETIQYFCDEYRKALELHLDEYINNFDRYMRPN</sequence>
<dbReference type="Gene3D" id="1.10.287.3020">
    <property type="match status" value="1"/>
</dbReference>
<protein>
    <recommendedName>
        <fullName evidence="3">DUF3144 domain-containing protein</fullName>
    </recommendedName>
</protein>
<reference evidence="1 2" key="1">
    <citation type="submission" date="2019-09" db="EMBL/GenBank/DDBJ databases">
        <authorList>
            <person name="Depoorter E."/>
        </authorList>
    </citation>
    <scope>NUCLEOTIDE SEQUENCE [LARGE SCALE GENOMIC DNA]</scope>
    <source>
        <strain evidence="1">R-71033</strain>
    </source>
</reference>
<organism evidence="1 2">
    <name type="scientific">Burkholderia contaminans</name>
    <dbReference type="NCBI Taxonomy" id="488447"/>
    <lineage>
        <taxon>Bacteria</taxon>
        <taxon>Pseudomonadati</taxon>
        <taxon>Pseudomonadota</taxon>
        <taxon>Betaproteobacteria</taxon>
        <taxon>Burkholderiales</taxon>
        <taxon>Burkholderiaceae</taxon>
        <taxon>Burkholderia</taxon>
        <taxon>Burkholderia cepacia complex</taxon>
    </lineage>
</organism>
<accession>A0A6P3A3C0</accession>
<dbReference type="EMBL" id="CABVQS010000020">
    <property type="protein sequence ID" value="VWD39228.1"/>
    <property type="molecule type" value="Genomic_DNA"/>
</dbReference>
<evidence type="ECO:0000313" key="2">
    <source>
        <dbReference type="Proteomes" id="UP000494109"/>
    </source>
</evidence>
<dbReference type="RefSeq" id="WP_174946495.1">
    <property type="nucleotide sequence ID" value="NZ_CABVQS010000020.1"/>
</dbReference>